<evidence type="ECO:0000256" key="6">
    <source>
        <dbReference type="ARBA" id="ARBA00022692"/>
    </source>
</evidence>
<feature type="transmembrane region" description="Helical" evidence="9">
    <location>
        <begin position="135"/>
        <end position="159"/>
    </location>
</feature>
<sequence length="257" mass="26450">MFVSALLAGLVVGLCKMDYFFGYCMLNRPIVEGALVGLVLGDVATGTIIGATLEIVFLGSFPIGAAVSPDGGTAAGISTAFAILTGAGAGIGTTFAVPLALIGGFAYVLCKFINNIFAEAMKSQLSHGNDGAARALFWAGSWIGTFGLYFLIGFAAVFFGSTAMEAAVAAIPTNVINALNAAGNLLPAVGFGLLLTMVMDKQLAPWFFVGFIFTAYLGMPTIAVTLLATAAVLLIINARGEKNASLSTVDMEDDNEF</sequence>
<dbReference type="InterPro" id="IPR050303">
    <property type="entry name" value="GatZ_KbaZ_carbometab"/>
</dbReference>
<keyword evidence="7 9" id="KW-1133">Transmembrane helix</keyword>
<dbReference type="Pfam" id="PF03609">
    <property type="entry name" value="EII-Sor"/>
    <property type="match status" value="1"/>
</dbReference>
<evidence type="ECO:0000256" key="4">
    <source>
        <dbReference type="ARBA" id="ARBA00022597"/>
    </source>
</evidence>
<keyword evidence="3" id="KW-1003">Cell membrane</keyword>
<evidence type="ECO:0000313" key="10">
    <source>
        <dbReference type="EMBL" id="HJG30608.1"/>
    </source>
</evidence>
<evidence type="ECO:0000256" key="9">
    <source>
        <dbReference type="SAM" id="Phobius"/>
    </source>
</evidence>
<dbReference type="PROSITE" id="PS51106">
    <property type="entry name" value="PTS_EIIC_TYPE_4"/>
    <property type="match status" value="1"/>
</dbReference>
<keyword evidence="2" id="KW-0813">Transport</keyword>
<dbReference type="Proteomes" id="UP000746751">
    <property type="component" value="Unassembled WGS sequence"/>
</dbReference>
<evidence type="ECO:0000256" key="3">
    <source>
        <dbReference type="ARBA" id="ARBA00022475"/>
    </source>
</evidence>
<dbReference type="AlphaFoldDB" id="A0A921IRG5"/>
<keyword evidence="4 10" id="KW-0762">Sugar transport</keyword>
<dbReference type="PANTHER" id="PTHR32502:SF8">
    <property type="entry name" value="N-ACETYLGALACTOSAMINE PERMEASE IIC COMPONENT 1"/>
    <property type="match status" value="1"/>
</dbReference>
<keyword evidence="5" id="KW-0598">Phosphotransferase system</keyword>
<evidence type="ECO:0000256" key="8">
    <source>
        <dbReference type="ARBA" id="ARBA00023136"/>
    </source>
</evidence>
<gene>
    <name evidence="10" type="ORF">K8U80_04330</name>
</gene>
<dbReference type="InterPro" id="IPR004700">
    <property type="entry name" value="PTS_IIC_man"/>
</dbReference>
<keyword evidence="8 9" id="KW-0472">Membrane</keyword>
<reference evidence="10" key="2">
    <citation type="submission" date="2021-09" db="EMBL/GenBank/DDBJ databases">
        <authorList>
            <person name="Gilroy R."/>
        </authorList>
    </citation>
    <scope>NUCLEOTIDE SEQUENCE</scope>
    <source>
        <strain evidence="10">ChiGjej2B2-7701</strain>
    </source>
</reference>
<feature type="transmembrane region" description="Helical" evidence="9">
    <location>
        <begin position="33"/>
        <end position="59"/>
    </location>
</feature>
<evidence type="ECO:0000256" key="1">
    <source>
        <dbReference type="ARBA" id="ARBA00004651"/>
    </source>
</evidence>
<proteinExistence type="predicted"/>
<dbReference type="GO" id="GO:0009401">
    <property type="term" value="P:phosphoenolpyruvate-dependent sugar phosphotransferase system"/>
    <property type="evidence" value="ECO:0007669"/>
    <property type="project" value="UniProtKB-KW"/>
</dbReference>
<protein>
    <submittedName>
        <fullName evidence="10">PTS sugar transporter subunit IIC</fullName>
    </submittedName>
</protein>
<dbReference type="GO" id="GO:0005886">
    <property type="term" value="C:plasma membrane"/>
    <property type="evidence" value="ECO:0007669"/>
    <property type="project" value="UniProtKB-SubCell"/>
</dbReference>
<dbReference type="PANTHER" id="PTHR32502">
    <property type="entry name" value="N-ACETYLGALACTOSAMINE PERMEASE II COMPONENT-RELATED"/>
    <property type="match status" value="1"/>
</dbReference>
<feature type="transmembrane region" description="Helical" evidence="9">
    <location>
        <begin position="71"/>
        <end position="89"/>
    </location>
</feature>
<evidence type="ECO:0000256" key="2">
    <source>
        <dbReference type="ARBA" id="ARBA00022448"/>
    </source>
</evidence>
<feature type="transmembrane region" description="Helical" evidence="9">
    <location>
        <begin position="206"/>
        <end position="236"/>
    </location>
</feature>
<comment type="caution">
    <text evidence="10">The sequence shown here is derived from an EMBL/GenBank/DDBJ whole genome shotgun (WGS) entry which is preliminary data.</text>
</comment>
<evidence type="ECO:0000313" key="11">
    <source>
        <dbReference type="Proteomes" id="UP000746751"/>
    </source>
</evidence>
<organism evidence="10 11">
    <name type="scientific">Collinsella ihumii</name>
    <dbReference type="NCBI Taxonomy" id="1720204"/>
    <lineage>
        <taxon>Bacteria</taxon>
        <taxon>Bacillati</taxon>
        <taxon>Actinomycetota</taxon>
        <taxon>Coriobacteriia</taxon>
        <taxon>Coriobacteriales</taxon>
        <taxon>Coriobacteriaceae</taxon>
        <taxon>Collinsella</taxon>
    </lineage>
</organism>
<reference evidence="10" key="1">
    <citation type="journal article" date="2021" name="PeerJ">
        <title>Extensive microbial diversity within the chicken gut microbiome revealed by metagenomics and culture.</title>
        <authorList>
            <person name="Gilroy R."/>
            <person name="Ravi A."/>
            <person name="Getino M."/>
            <person name="Pursley I."/>
            <person name="Horton D.L."/>
            <person name="Alikhan N.F."/>
            <person name="Baker D."/>
            <person name="Gharbi K."/>
            <person name="Hall N."/>
            <person name="Watson M."/>
            <person name="Adriaenssens E.M."/>
            <person name="Foster-Nyarko E."/>
            <person name="Jarju S."/>
            <person name="Secka A."/>
            <person name="Antonio M."/>
            <person name="Oren A."/>
            <person name="Chaudhuri R.R."/>
            <person name="La Ragione R."/>
            <person name="Hildebrand F."/>
            <person name="Pallen M.J."/>
        </authorList>
    </citation>
    <scope>NUCLEOTIDE SEQUENCE</scope>
    <source>
        <strain evidence="10">ChiGjej2B2-7701</strain>
    </source>
</reference>
<comment type="subcellular location">
    <subcellularLocation>
        <location evidence="1">Cell membrane</location>
        <topology evidence="1">Multi-pass membrane protein</topology>
    </subcellularLocation>
</comment>
<feature type="transmembrane region" description="Helical" evidence="9">
    <location>
        <begin position="95"/>
        <end position="114"/>
    </location>
</feature>
<keyword evidence="6 9" id="KW-0812">Transmembrane</keyword>
<name>A0A921IRG5_9ACTN</name>
<dbReference type="EMBL" id="DYVF01000031">
    <property type="protein sequence ID" value="HJG30608.1"/>
    <property type="molecule type" value="Genomic_DNA"/>
</dbReference>
<accession>A0A921IRG5</accession>
<evidence type="ECO:0000256" key="5">
    <source>
        <dbReference type="ARBA" id="ARBA00022683"/>
    </source>
</evidence>
<feature type="transmembrane region" description="Helical" evidence="9">
    <location>
        <begin position="179"/>
        <end position="199"/>
    </location>
</feature>
<evidence type="ECO:0000256" key="7">
    <source>
        <dbReference type="ARBA" id="ARBA00022989"/>
    </source>
</evidence>